<feature type="domain" description="DUF3850" evidence="1">
    <location>
        <begin position="8"/>
        <end position="87"/>
    </location>
</feature>
<dbReference type="Gene3D" id="2.30.130.30">
    <property type="entry name" value="Hypothetical protein"/>
    <property type="match status" value="1"/>
</dbReference>
<evidence type="ECO:0000259" key="1">
    <source>
        <dbReference type="Pfam" id="PF12961"/>
    </source>
</evidence>
<dbReference type="AlphaFoldDB" id="A0A0G0LFE3"/>
<comment type="caution">
    <text evidence="2">The sequence shown here is derived from an EMBL/GenBank/DDBJ whole genome shotgun (WGS) entry which is preliminary data.</text>
</comment>
<evidence type="ECO:0000313" key="2">
    <source>
        <dbReference type="EMBL" id="KKQ86650.1"/>
    </source>
</evidence>
<dbReference type="InterPro" id="IPR039440">
    <property type="entry name" value="DUF3850"/>
</dbReference>
<dbReference type="SUPFAM" id="SSF88697">
    <property type="entry name" value="PUA domain-like"/>
    <property type="match status" value="1"/>
</dbReference>
<evidence type="ECO:0000313" key="3">
    <source>
        <dbReference type="Proteomes" id="UP000033944"/>
    </source>
</evidence>
<dbReference type="EMBL" id="LBVN01000019">
    <property type="protein sequence ID" value="KKQ86650.1"/>
    <property type="molecule type" value="Genomic_DNA"/>
</dbReference>
<sequence length="88" mass="10530">MPKRIEKKAVPELFQKVLDGDKTFDLRLNRFECNVGDILVLREWDPKKNNYTGRVIEKEITFVLKTKELDFWPEEEIEKHGYVVMGFK</sequence>
<reference evidence="2 3" key="1">
    <citation type="journal article" date="2015" name="Nature">
        <title>rRNA introns, odd ribosomes, and small enigmatic genomes across a large radiation of phyla.</title>
        <authorList>
            <person name="Brown C.T."/>
            <person name="Hug L.A."/>
            <person name="Thomas B.C."/>
            <person name="Sharon I."/>
            <person name="Castelle C.J."/>
            <person name="Singh A."/>
            <person name="Wilkins M.J."/>
            <person name="Williams K.H."/>
            <person name="Banfield J.F."/>
        </authorList>
    </citation>
    <scope>NUCLEOTIDE SEQUENCE [LARGE SCALE GENOMIC DNA]</scope>
</reference>
<protein>
    <recommendedName>
        <fullName evidence="1">DUF3850 domain-containing protein</fullName>
    </recommendedName>
</protein>
<gene>
    <name evidence="2" type="ORF">UT10_C0019G0010</name>
</gene>
<name>A0A0G0LFE3_9BACT</name>
<dbReference type="Proteomes" id="UP000033944">
    <property type="component" value="Unassembled WGS sequence"/>
</dbReference>
<proteinExistence type="predicted"/>
<dbReference type="InterPro" id="IPR015947">
    <property type="entry name" value="PUA-like_sf"/>
</dbReference>
<organism evidence="2 3">
    <name type="scientific">Candidatus Woesebacteria bacterium GW2011_GWB1_38_8b</name>
    <dbReference type="NCBI Taxonomy" id="1618571"/>
    <lineage>
        <taxon>Bacteria</taxon>
        <taxon>Candidatus Woeseibacteriota</taxon>
    </lineage>
</organism>
<dbReference type="Pfam" id="PF12961">
    <property type="entry name" value="DUF3850"/>
    <property type="match status" value="1"/>
</dbReference>
<accession>A0A0G0LFE3</accession>